<dbReference type="SUPFAM" id="SSF57716">
    <property type="entry name" value="Glucocorticoid receptor-like (DNA-binding domain)"/>
    <property type="match status" value="1"/>
</dbReference>
<dbReference type="Pfam" id="PF00320">
    <property type="entry name" value="GATA"/>
    <property type="match status" value="1"/>
</dbReference>
<dbReference type="InterPro" id="IPR000679">
    <property type="entry name" value="Znf_GATA"/>
</dbReference>
<evidence type="ECO:0000256" key="2">
    <source>
        <dbReference type="ARBA" id="ARBA00023125"/>
    </source>
</evidence>
<evidence type="ECO:0000256" key="3">
    <source>
        <dbReference type="ARBA" id="ARBA00023163"/>
    </source>
</evidence>
<feature type="domain" description="GATA-type" evidence="5">
    <location>
        <begin position="94"/>
        <end position="144"/>
    </location>
</feature>
<dbReference type="EMBL" id="AYRZ02000015">
    <property type="protein sequence ID" value="PHT64355.1"/>
    <property type="molecule type" value="Genomic_DNA"/>
</dbReference>
<dbReference type="InterPro" id="IPR044589">
    <property type="entry name" value="GATA26/27"/>
</dbReference>
<dbReference type="PANTHER" id="PTHR46855:SF11">
    <property type="entry name" value="GATA TRANSCRIPTION FACTOR 26-LIKE"/>
    <property type="match status" value="1"/>
</dbReference>
<evidence type="ECO:0000259" key="5">
    <source>
        <dbReference type="SMART" id="SM00401"/>
    </source>
</evidence>
<feature type="region of interest" description="Disordered" evidence="4">
    <location>
        <begin position="136"/>
        <end position="155"/>
    </location>
</feature>
<dbReference type="GO" id="GO:0006355">
    <property type="term" value="P:regulation of DNA-templated transcription"/>
    <property type="evidence" value="ECO:0007669"/>
    <property type="project" value="InterPro"/>
</dbReference>
<dbReference type="AlphaFoldDB" id="A0A2G2Y3M9"/>
<dbReference type="PANTHER" id="PTHR46855">
    <property type="entry name" value="OSJNBB0038F03.10 PROTEIN"/>
    <property type="match status" value="1"/>
</dbReference>
<evidence type="ECO:0000256" key="4">
    <source>
        <dbReference type="SAM" id="MobiDB-lite"/>
    </source>
</evidence>
<dbReference type="CDD" id="cd00202">
    <property type="entry name" value="ZnF_GATA"/>
    <property type="match status" value="1"/>
</dbReference>
<keyword evidence="7" id="KW-1185">Reference proteome</keyword>
<gene>
    <name evidence="6" type="ORF">T459_31706</name>
</gene>
<organism evidence="6 7">
    <name type="scientific">Capsicum annuum</name>
    <name type="common">Capsicum pepper</name>
    <dbReference type="NCBI Taxonomy" id="4072"/>
    <lineage>
        <taxon>Eukaryota</taxon>
        <taxon>Viridiplantae</taxon>
        <taxon>Streptophyta</taxon>
        <taxon>Embryophyta</taxon>
        <taxon>Tracheophyta</taxon>
        <taxon>Spermatophyta</taxon>
        <taxon>Magnoliopsida</taxon>
        <taxon>eudicotyledons</taxon>
        <taxon>Gunneridae</taxon>
        <taxon>Pentapetalae</taxon>
        <taxon>asterids</taxon>
        <taxon>lamiids</taxon>
        <taxon>Solanales</taxon>
        <taxon>Solanaceae</taxon>
        <taxon>Solanoideae</taxon>
        <taxon>Capsiceae</taxon>
        <taxon>Capsicum</taxon>
    </lineage>
</organism>
<dbReference type="InterPro" id="IPR013088">
    <property type="entry name" value="Znf_NHR/GATA"/>
</dbReference>
<name>A0A2G2Y3M9_CAPAN</name>
<evidence type="ECO:0000313" key="6">
    <source>
        <dbReference type="EMBL" id="PHT64355.1"/>
    </source>
</evidence>
<sequence length="212" mass="23138">MPIVSQRHRNAAAVSASILHTLYVIKLSPLLPLDIQIHHYELMLGCKLLIRVVGVGGSSVIKMGSLDTCCPVEAVQRKKTESESERREKERGAGGIDLVAGPVTSNWRNGPPEKPVLCNACGLRWRTRHTLDGYIPKHANGKIQSSQLPSKMKPARDEQKLEVGVEVSGQYGSSACLEEEMNNISAIGSARSAIDNCIQMEETNGKNNFAHI</sequence>
<keyword evidence="2" id="KW-0238">DNA-binding</keyword>
<evidence type="ECO:0000256" key="1">
    <source>
        <dbReference type="ARBA" id="ARBA00023015"/>
    </source>
</evidence>
<dbReference type="GO" id="GO:0043565">
    <property type="term" value="F:sequence-specific DNA binding"/>
    <property type="evidence" value="ECO:0007669"/>
    <property type="project" value="InterPro"/>
</dbReference>
<dbReference type="STRING" id="4072.A0A2G2Y3M9"/>
<protein>
    <recommendedName>
        <fullName evidence="5">GATA-type domain-containing protein</fullName>
    </recommendedName>
</protein>
<dbReference type="Gramene" id="PHT64355">
    <property type="protein sequence ID" value="PHT64355"/>
    <property type="gene ID" value="T459_31706"/>
</dbReference>
<dbReference type="Proteomes" id="UP000222542">
    <property type="component" value="Unassembled WGS sequence"/>
</dbReference>
<accession>A0A2G2Y3M9</accession>
<proteinExistence type="predicted"/>
<evidence type="ECO:0000313" key="7">
    <source>
        <dbReference type="Proteomes" id="UP000222542"/>
    </source>
</evidence>
<reference evidence="6 7" key="1">
    <citation type="journal article" date="2014" name="Nat. Genet.">
        <title>Genome sequence of the hot pepper provides insights into the evolution of pungency in Capsicum species.</title>
        <authorList>
            <person name="Kim S."/>
            <person name="Park M."/>
            <person name="Yeom S.I."/>
            <person name="Kim Y.M."/>
            <person name="Lee J.M."/>
            <person name="Lee H.A."/>
            <person name="Seo E."/>
            <person name="Choi J."/>
            <person name="Cheong K."/>
            <person name="Kim K.T."/>
            <person name="Jung K."/>
            <person name="Lee G.W."/>
            <person name="Oh S.K."/>
            <person name="Bae C."/>
            <person name="Kim S.B."/>
            <person name="Lee H.Y."/>
            <person name="Kim S.Y."/>
            <person name="Kim M.S."/>
            <person name="Kang B.C."/>
            <person name="Jo Y.D."/>
            <person name="Yang H.B."/>
            <person name="Jeong H.J."/>
            <person name="Kang W.H."/>
            <person name="Kwon J.K."/>
            <person name="Shin C."/>
            <person name="Lim J.Y."/>
            <person name="Park J.H."/>
            <person name="Huh J.H."/>
            <person name="Kim J.S."/>
            <person name="Kim B.D."/>
            <person name="Cohen O."/>
            <person name="Paran I."/>
            <person name="Suh M.C."/>
            <person name="Lee S.B."/>
            <person name="Kim Y.K."/>
            <person name="Shin Y."/>
            <person name="Noh S.J."/>
            <person name="Park J."/>
            <person name="Seo Y.S."/>
            <person name="Kwon S.Y."/>
            <person name="Kim H.A."/>
            <person name="Park J.M."/>
            <person name="Kim H.J."/>
            <person name="Choi S.B."/>
            <person name="Bosland P.W."/>
            <person name="Reeves G."/>
            <person name="Jo S.H."/>
            <person name="Lee B.W."/>
            <person name="Cho H.T."/>
            <person name="Choi H.S."/>
            <person name="Lee M.S."/>
            <person name="Yu Y."/>
            <person name="Do Choi Y."/>
            <person name="Park B.S."/>
            <person name="van Deynze A."/>
            <person name="Ashrafi H."/>
            <person name="Hill T."/>
            <person name="Kim W.T."/>
            <person name="Pai H.S."/>
            <person name="Ahn H.K."/>
            <person name="Yeam I."/>
            <person name="Giovannoni J.J."/>
            <person name="Rose J.K."/>
            <person name="Sorensen I."/>
            <person name="Lee S.J."/>
            <person name="Kim R.W."/>
            <person name="Choi I.Y."/>
            <person name="Choi B.S."/>
            <person name="Lim J.S."/>
            <person name="Lee Y.H."/>
            <person name="Choi D."/>
        </authorList>
    </citation>
    <scope>NUCLEOTIDE SEQUENCE [LARGE SCALE GENOMIC DNA]</scope>
    <source>
        <strain evidence="7">cv. CM334</strain>
    </source>
</reference>
<comment type="caution">
    <text evidence="6">The sequence shown here is derived from an EMBL/GenBank/DDBJ whole genome shotgun (WGS) entry which is preliminary data.</text>
</comment>
<dbReference type="SMART" id="SM00401">
    <property type="entry name" value="ZnF_GATA"/>
    <property type="match status" value="1"/>
</dbReference>
<keyword evidence="3" id="KW-0804">Transcription</keyword>
<reference evidence="6 7" key="2">
    <citation type="journal article" date="2017" name="Genome Biol.">
        <title>New reference genome sequences of hot pepper reveal the massive evolution of plant disease-resistance genes by retroduplication.</title>
        <authorList>
            <person name="Kim S."/>
            <person name="Park J."/>
            <person name="Yeom S.I."/>
            <person name="Kim Y.M."/>
            <person name="Seo E."/>
            <person name="Kim K.T."/>
            <person name="Kim M.S."/>
            <person name="Lee J.M."/>
            <person name="Cheong K."/>
            <person name="Shin H.S."/>
            <person name="Kim S.B."/>
            <person name="Han K."/>
            <person name="Lee J."/>
            <person name="Park M."/>
            <person name="Lee H.A."/>
            <person name="Lee H.Y."/>
            <person name="Lee Y."/>
            <person name="Oh S."/>
            <person name="Lee J.H."/>
            <person name="Choi E."/>
            <person name="Choi E."/>
            <person name="Lee S.E."/>
            <person name="Jeon J."/>
            <person name="Kim H."/>
            <person name="Choi G."/>
            <person name="Song H."/>
            <person name="Lee J."/>
            <person name="Lee S.C."/>
            <person name="Kwon J.K."/>
            <person name="Lee H.Y."/>
            <person name="Koo N."/>
            <person name="Hong Y."/>
            <person name="Kim R.W."/>
            <person name="Kang W.H."/>
            <person name="Huh J.H."/>
            <person name="Kang B.C."/>
            <person name="Yang T.J."/>
            <person name="Lee Y.H."/>
            <person name="Bennetzen J.L."/>
            <person name="Choi D."/>
        </authorList>
    </citation>
    <scope>NUCLEOTIDE SEQUENCE [LARGE SCALE GENOMIC DNA]</scope>
    <source>
        <strain evidence="7">cv. CM334</strain>
    </source>
</reference>
<dbReference type="Gene3D" id="3.30.50.10">
    <property type="entry name" value="Erythroid Transcription Factor GATA-1, subunit A"/>
    <property type="match status" value="1"/>
</dbReference>
<dbReference type="GO" id="GO:0008270">
    <property type="term" value="F:zinc ion binding"/>
    <property type="evidence" value="ECO:0007669"/>
    <property type="project" value="InterPro"/>
</dbReference>
<keyword evidence="1" id="KW-0805">Transcription regulation</keyword>